<organism evidence="2 3">
    <name type="scientific">Rhodococcus opacus</name>
    <name type="common">Nocardia opaca</name>
    <dbReference type="NCBI Taxonomy" id="37919"/>
    <lineage>
        <taxon>Bacteria</taxon>
        <taxon>Bacillati</taxon>
        <taxon>Actinomycetota</taxon>
        <taxon>Actinomycetes</taxon>
        <taxon>Mycobacteriales</taxon>
        <taxon>Nocardiaceae</taxon>
        <taxon>Rhodococcus</taxon>
    </lineage>
</organism>
<gene>
    <name evidence="2" type="ORF">C5613_25880</name>
</gene>
<evidence type="ECO:0008006" key="4">
    <source>
        <dbReference type="Google" id="ProtNLM"/>
    </source>
</evidence>
<evidence type="ECO:0000256" key="1">
    <source>
        <dbReference type="SAM" id="SignalP"/>
    </source>
</evidence>
<reference evidence="3" key="1">
    <citation type="submission" date="2018-02" db="EMBL/GenBank/DDBJ databases">
        <title>Draft genome sequencing of Rhodococcus opacus KU647198.</title>
        <authorList>
            <person name="Zheng B.-X."/>
        </authorList>
    </citation>
    <scope>NUCLEOTIDE SEQUENCE [LARGE SCALE GENOMIC DNA]</scope>
    <source>
        <strain evidence="3">04-OD7</strain>
    </source>
</reference>
<dbReference type="Proteomes" id="UP000239290">
    <property type="component" value="Unassembled WGS sequence"/>
</dbReference>
<accession>A0A2S8J3L9</accession>
<protein>
    <recommendedName>
        <fullName evidence="4">Secreted protein</fullName>
    </recommendedName>
</protein>
<dbReference type="AlphaFoldDB" id="A0A2S8J3L9"/>
<comment type="caution">
    <text evidence="2">The sequence shown here is derived from an EMBL/GenBank/DDBJ whole genome shotgun (WGS) entry which is preliminary data.</text>
</comment>
<evidence type="ECO:0000313" key="3">
    <source>
        <dbReference type="Proteomes" id="UP000239290"/>
    </source>
</evidence>
<feature type="signal peptide" evidence="1">
    <location>
        <begin position="1"/>
        <end position="30"/>
    </location>
</feature>
<dbReference type="EMBL" id="PUIO01000035">
    <property type="protein sequence ID" value="PQP21583.1"/>
    <property type="molecule type" value="Genomic_DNA"/>
</dbReference>
<name>A0A2S8J3L9_RHOOP</name>
<dbReference type="RefSeq" id="WP_105418746.1">
    <property type="nucleotide sequence ID" value="NZ_PUIO01000035.1"/>
</dbReference>
<feature type="chain" id="PRO_5015765601" description="Secreted protein" evidence="1">
    <location>
        <begin position="31"/>
        <end position="85"/>
    </location>
</feature>
<proteinExistence type="predicted"/>
<keyword evidence="1" id="KW-0732">Signal</keyword>
<sequence length="85" mass="8733">MNSKKTVAAAVIAGALGFGALGLGTGTATADPWPPSIPGLSVPDVVPPPGQLGQLPFIPPPGQLGQLPFVPPPGHWDKPWKWLPR</sequence>
<evidence type="ECO:0000313" key="2">
    <source>
        <dbReference type="EMBL" id="PQP21583.1"/>
    </source>
</evidence>